<dbReference type="InterPro" id="IPR000713">
    <property type="entry name" value="Mur_ligase_N"/>
</dbReference>
<dbReference type="Gene3D" id="3.90.190.20">
    <property type="entry name" value="Mur ligase, C-terminal domain"/>
    <property type="match status" value="1"/>
</dbReference>
<dbReference type="OrthoDB" id="9801978at2"/>
<keyword evidence="9 10" id="KW-0961">Cell wall biogenesis/degradation</keyword>
<sequence>MNIESLYSIYKQYPSIQTDTRKLKTRDLYFGLKGPNFNGNAFAQQALDAGAAYAIIDEADYLINDRTILVDDVLDTLQQLAKHHRQQLNIPFIAITGSNGKTTTKELIHAVLSSSFATYTTEGNLNNHIGVPLTILKIKEDAQMAVIEMGANHQQEIASYCRIALPTHGLITNCGKAHLEGFGGEEGVRKGKGELFDYLRANNGMAFIMSDYPYLQEMSQGIPTIYKYGTKEGDVIGNTLASDPFLEVGFTKGLGGTITTQLVGSYNLPNVLAAVALGKFFSVTDDKIKASIEAYTPTNSRSQLVKKGTNQIIVDAYNANPSSMKLAIENFAKAKEDNKILVLGAMAELGADSLQEHQQIVAEIEKYPWKQVILVGGDFLKIKHNFLSFTSAEEAGQWLQNQHINHSYLLVKGSRSTGMEKALAYL</sequence>
<dbReference type="UniPathway" id="UPA00219"/>
<dbReference type="NCBIfam" id="TIGR01143">
    <property type="entry name" value="murF"/>
    <property type="match status" value="1"/>
</dbReference>
<gene>
    <name evidence="10" type="primary">murF</name>
    <name evidence="15" type="ORF">SY85_11500</name>
</gene>
<dbReference type="InterPro" id="IPR004101">
    <property type="entry name" value="Mur_ligase_C"/>
</dbReference>
<dbReference type="Gene3D" id="3.40.1190.10">
    <property type="entry name" value="Mur-like, catalytic domain"/>
    <property type="match status" value="1"/>
</dbReference>
<dbReference type="InterPro" id="IPR005863">
    <property type="entry name" value="UDP-N-AcMur_synth"/>
</dbReference>
<dbReference type="KEGG" id="fla:SY85_11500"/>
<dbReference type="InterPro" id="IPR051046">
    <property type="entry name" value="MurCDEF_CellWall_CoF430Synth"/>
</dbReference>
<dbReference type="Pfam" id="PF08245">
    <property type="entry name" value="Mur_ligase_M"/>
    <property type="match status" value="1"/>
</dbReference>
<dbReference type="RefSeq" id="WP_066404619.1">
    <property type="nucleotide sequence ID" value="NZ_CP011390.1"/>
</dbReference>
<keyword evidence="7 10" id="KW-0573">Peptidoglycan synthesis</keyword>
<dbReference type="InterPro" id="IPR036615">
    <property type="entry name" value="Mur_ligase_C_dom_sf"/>
</dbReference>
<dbReference type="STRING" id="1492898.SY85_11500"/>
<dbReference type="GO" id="GO:0009252">
    <property type="term" value="P:peptidoglycan biosynthetic process"/>
    <property type="evidence" value="ECO:0007669"/>
    <property type="project" value="UniProtKB-UniRule"/>
</dbReference>
<dbReference type="Proteomes" id="UP000077177">
    <property type="component" value="Chromosome"/>
</dbReference>
<dbReference type="GO" id="GO:0008360">
    <property type="term" value="P:regulation of cell shape"/>
    <property type="evidence" value="ECO:0007669"/>
    <property type="project" value="UniProtKB-KW"/>
</dbReference>
<organism evidence="15 16">
    <name type="scientific">Flavisolibacter tropicus</name>
    <dbReference type="NCBI Taxonomy" id="1492898"/>
    <lineage>
        <taxon>Bacteria</taxon>
        <taxon>Pseudomonadati</taxon>
        <taxon>Bacteroidota</taxon>
        <taxon>Chitinophagia</taxon>
        <taxon>Chitinophagales</taxon>
        <taxon>Chitinophagaceae</taxon>
        <taxon>Flavisolibacter</taxon>
    </lineage>
</organism>
<dbReference type="GO" id="GO:0071555">
    <property type="term" value="P:cell wall organization"/>
    <property type="evidence" value="ECO:0007669"/>
    <property type="project" value="UniProtKB-KW"/>
</dbReference>
<dbReference type="Gene3D" id="3.40.1390.10">
    <property type="entry name" value="MurE/MurF, N-terminal domain"/>
    <property type="match status" value="1"/>
</dbReference>
<keyword evidence="4 10" id="KW-0547">Nucleotide-binding</keyword>
<dbReference type="PANTHER" id="PTHR43024:SF1">
    <property type="entry name" value="UDP-N-ACETYLMURAMOYL-TRIPEPTIDE--D-ALANYL-D-ALANINE LIGASE"/>
    <property type="match status" value="1"/>
</dbReference>
<evidence type="ECO:0000313" key="16">
    <source>
        <dbReference type="Proteomes" id="UP000077177"/>
    </source>
</evidence>
<evidence type="ECO:0000256" key="8">
    <source>
        <dbReference type="ARBA" id="ARBA00023306"/>
    </source>
</evidence>
<evidence type="ECO:0000256" key="4">
    <source>
        <dbReference type="ARBA" id="ARBA00022741"/>
    </source>
</evidence>
<evidence type="ECO:0000256" key="5">
    <source>
        <dbReference type="ARBA" id="ARBA00022840"/>
    </source>
</evidence>
<comment type="subcellular location">
    <subcellularLocation>
        <location evidence="10 11">Cytoplasm</location>
    </subcellularLocation>
</comment>
<reference evidence="15 16" key="2">
    <citation type="journal article" date="2016" name="Int. J. Syst. Evol. Microbiol.">
        <title>Flavisolibacter tropicus sp. nov., isolated from tropical soil.</title>
        <authorList>
            <person name="Lee J.J."/>
            <person name="Kang M.S."/>
            <person name="Kim G.S."/>
            <person name="Lee C.S."/>
            <person name="Lim S."/>
            <person name="Lee J."/>
            <person name="Roh S.H."/>
            <person name="Kang H."/>
            <person name="Ha J.M."/>
            <person name="Bae S."/>
            <person name="Jung H.Y."/>
            <person name="Kim M.K."/>
        </authorList>
    </citation>
    <scope>NUCLEOTIDE SEQUENCE [LARGE SCALE GENOMIC DNA]</scope>
    <source>
        <strain evidence="15 16">LCS9</strain>
    </source>
</reference>
<keyword evidence="6 10" id="KW-0133">Cell shape</keyword>
<dbReference type="PATRIC" id="fig|1492898.3.peg.2480"/>
<accession>A0A172TW52</accession>
<feature type="domain" description="Mur ligase central" evidence="14">
    <location>
        <begin position="95"/>
        <end position="277"/>
    </location>
</feature>
<dbReference type="GO" id="GO:0005737">
    <property type="term" value="C:cytoplasm"/>
    <property type="evidence" value="ECO:0007669"/>
    <property type="project" value="UniProtKB-SubCell"/>
</dbReference>
<dbReference type="GO" id="GO:0051301">
    <property type="term" value="P:cell division"/>
    <property type="evidence" value="ECO:0007669"/>
    <property type="project" value="UniProtKB-KW"/>
</dbReference>
<dbReference type="GO" id="GO:0008766">
    <property type="term" value="F:UDP-N-acetylmuramoylalanyl-D-glutamyl-2,6-diaminopimelate-D-alanyl-D-alanine ligase activity"/>
    <property type="evidence" value="ECO:0007669"/>
    <property type="project" value="RHEA"/>
</dbReference>
<keyword evidence="8 10" id="KW-0131">Cell cycle</keyword>
<evidence type="ECO:0000256" key="6">
    <source>
        <dbReference type="ARBA" id="ARBA00022960"/>
    </source>
</evidence>
<protein>
    <recommendedName>
        <fullName evidence="10 11">UDP-N-acetylmuramoyl-tripeptide--D-alanyl-D-alanine ligase</fullName>
        <ecNumber evidence="10 11">6.3.2.10</ecNumber>
    </recommendedName>
    <alternativeName>
        <fullName evidence="10">D-alanyl-D-alanine-adding enzyme</fullName>
    </alternativeName>
</protein>
<evidence type="ECO:0000256" key="9">
    <source>
        <dbReference type="ARBA" id="ARBA00023316"/>
    </source>
</evidence>
<evidence type="ECO:0000259" key="13">
    <source>
        <dbReference type="Pfam" id="PF02875"/>
    </source>
</evidence>
<dbReference type="Pfam" id="PF02875">
    <property type="entry name" value="Mur_ligase_C"/>
    <property type="match status" value="1"/>
</dbReference>
<dbReference type="InterPro" id="IPR035911">
    <property type="entry name" value="MurE/MurF_N"/>
</dbReference>
<dbReference type="InterPro" id="IPR013221">
    <property type="entry name" value="Mur_ligase_cen"/>
</dbReference>
<dbReference type="SUPFAM" id="SSF53244">
    <property type="entry name" value="MurD-like peptide ligases, peptide-binding domain"/>
    <property type="match status" value="1"/>
</dbReference>
<reference evidence="16" key="1">
    <citation type="submission" date="2015-01" db="EMBL/GenBank/DDBJ databases">
        <title>Flavisolibacter sp./LCS9/ whole genome sequencing.</title>
        <authorList>
            <person name="Kim M.K."/>
            <person name="Srinivasan S."/>
            <person name="Lee J.-J."/>
        </authorList>
    </citation>
    <scope>NUCLEOTIDE SEQUENCE [LARGE SCALE GENOMIC DNA]</scope>
    <source>
        <strain evidence="16">LCS9</strain>
    </source>
</reference>
<evidence type="ECO:0000259" key="14">
    <source>
        <dbReference type="Pfam" id="PF08245"/>
    </source>
</evidence>
<feature type="binding site" evidence="10">
    <location>
        <begin position="97"/>
        <end position="103"/>
    </location>
    <ligand>
        <name>ATP</name>
        <dbReference type="ChEBI" id="CHEBI:30616"/>
    </ligand>
</feature>
<evidence type="ECO:0000256" key="2">
    <source>
        <dbReference type="ARBA" id="ARBA00022598"/>
    </source>
</evidence>
<name>A0A172TW52_9BACT</name>
<keyword evidence="2 10" id="KW-0436">Ligase</keyword>
<dbReference type="SUPFAM" id="SSF53623">
    <property type="entry name" value="MurD-like peptide ligases, catalytic domain"/>
    <property type="match status" value="1"/>
</dbReference>
<proteinExistence type="inferred from homology"/>
<evidence type="ECO:0000256" key="11">
    <source>
        <dbReference type="RuleBase" id="RU004136"/>
    </source>
</evidence>
<dbReference type="InterPro" id="IPR036565">
    <property type="entry name" value="Mur-like_cat_sf"/>
</dbReference>
<dbReference type="EMBL" id="CP011390">
    <property type="protein sequence ID" value="ANE51033.1"/>
    <property type="molecule type" value="Genomic_DNA"/>
</dbReference>
<dbReference type="SUPFAM" id="SSF63418">
    <property type="entry name" value="MurE/MurF N-terminal domain"/>
    <property type="match status" value="1"/>
</dbReference>
<dbReference type="Pfam" id="PF01225">
    <property type="entry name" value="Mur_ligase"/>
    <property type="match status" value="1"/>
</dbReference>
<dbReference type="EC" id="6.3.2.10" evidence="10 11"/>
<dbReference type="PANTHER" id="PTHR43024">
    <property type="entry name" value="UDP-N-ACETYLMURAMOYL-TRIPEPTIDE--D-ALANYL-D-ALANINE LIGASE"/>
    <property type="match status" value="1"/>
</dbReference>
<feature type="domain" description="Mur ligase C-terminal" evidence="13">
    <location>
        <begin position="301"/>
        <end position="378"/>
    </location>
</feature>
<keyword evidence="16" id="KW-1185">Reference proteome</keyword>
<dbReference type="GO" id="GO:0047480">
    <property type="term" value="F:UDP-N-acetylmuramoyl-tripeptide-D-alanyl-D-alanine ligase activity"/>
    <property type="evidence" value="ECO:0007669"/>
    <property type="project" value="UniProtKB-UniRule"/>
</dbReference>
<comment type="pathway">
    <text evidence="10 11">Cell wall biogenesis; peptidoglycan biosynthesis.</text>
</comment>
<keyword evidence="5 10" id="KW-0067">ATP-binding</keyword>
<comment type="catalytic activity">
    <reaction evidence="10 11">
        <text>D-alanyl-D-alanine + UDP-N-acetyl-alpha-D-muramoyl-L-alanyl-gamma-D-glutamyl-meso-2,6-diaminopimelate + ATP = UDP-N-acetyl-alpha-D-muramoyl-L-alanyl-gamma-D-glutamyl-meso-2,6-diaminopimeloyl-D-alanyl-D-alanine + ADP + phosphate + H(+)</text>
        <dbReference type="Rhea" id="RHEA:28374"/>
        <dbReference type="ChEBI" id="CHEBI:15378"/>
        <dbReference type="ChEBI" id="CHEBI:30616"/>
        <dbReference type="ChEBI" id="CHEBI:43474"/>
        <dbReference type="ChEBI" id="CHEBI:57822"/>
        <dbReference type="ChEBI" id="CHEBI:61386"/>
        <dbReference type="ChEBI" id="CHEBI:83905"/>
        <dbReference type="ChEBI" id="CHEBI:456216"/>
        <dbReference type="EC" id="6.3.2.10"/>
    </reaction>
</comment>
<dbReference type="GO" id="GO:0005524">
    <property type="term" value="F:ATP binding"/>
    <property type="evidence" value="ECO:0007669"/>
    <property type="project" value="UniProtKB-UniRule"/>
</dbReference>
<dbReference type="HAMAP" id="MF_02019">
    <property type="entry name" value="MurF"/>
    <property type="match status" value="1"/>
</dbReference>
<keyword evidence="1 10" id="KW-0963">Cytoplasm</keyword>
<evidence type="ECO:0000313" key="15">
    <source>
        <dbReference type="EMBL" id="ANE51033.1"/>
    </source>
</evidence>
<keyword evidence="3 10" id="KW-0132">Cell division</keyword>
<comment type="function">
    <text evidence="10 11">Involved in cell wall formation. Catalyzes the final step in the synthesis of UDP-N-acetylmuramoyl-pentapeptide, the precursor of murein.</text>
</comment>
<evidence type="ECO:0000256" key="3">
    <source>
        <dbReference type="ARBA" id="ARBA00022618"/>
    </source>
</evidence>
<evidence type="ECO:0000259" key="12">
    <source>
        <dbReference type="Pfam" id="PF01225"/>
    </source>
</evidence>
<dbReference type="AlphaFoldDB" id="A0A172TW52"/>
<evidence type="ECO:0000256" key="7">
    <source>
        <dbReference type="ARBA" id="ARBA00022984"/>
    </source>
</evidence>
<comment type="similarity">
    <text evidence="10">Belongs to the MurCDEF family. MurF subfamily.</text>
</comment>
<feature type="domain" description="Mur ligase N-terminal catalytic" evidence="12">
    <location>
        <begin position="15"/>
        <end position="84"/>
    </location>
</feature>
<evidence type="ECO:0000256" key="10">
    <source>
        <dbReference type="HAMAP-Rule" id="MF_02019"/>
    </source>
</evidence>
<evidence type="ECO:0000256" key="1">
    <source>
        <dbReference type="ARBA" id="ARBA00022490"/>
    </source>
</evidence>